<name>A0A841BI19_9ACTN</name>
<reference evidence="2 3" key="1">
    <citation type="submission" date="2020-08" db="EMBL/GenBank/DDBJ databases">
        <title>Sequencing the genomes of 1000 actinobacteria strains.</title>
        <authorList>
            <person name="Klenk H.-P."/>
        </authorList>
    </citation>
    <scope>NUCLEOTIDE SEQUENCE [LARGE SCALE GENOMIC DNA]</scope>
    <source>
        <strain evidence="2 3">DSM 45362</strain>
    </source>
</reference>
<evidence type="ECO:0000313" key="2">
    <source>
        <dbReference type="EMBL" id="MBB5867924.1"/>
    </source>
</evidence>
<sequence length="526" mass="57110">MTRQVGTARGDMTRGGRRAPAPTRHRPATGAEAPGGSLTSAPLDQGGLLATQRLLGNRAALWQLQQAPNTSEPMSRQPVPLVPWTGDPVSMANALRNLLLSRELDRIADSLAMLWVRGMVDTLRMLKLDAGAYATIVGSARFKGNTRLMAAHDVVEGRPPTTAGLFTDQAIELRAMHDVPNWPTIIGPHVKNSLQLPNPDQVSDPSIDPVLTSPAYRAALFDAIRRNRTMTGQYLLNTVKARPADNVPGGYKYVGPSHKGDSPSELNVPDPKREEVNKALWKELGVGEGTQASINTWDTAKFSFGPGFAAVGLLGQVMDNLAKAGSEVLVPLRNAGLIFEKGTWYVVDTEAQAVRSGKPALELLSKDVGLIQTFLDTAGDAKMRRQWMDAEWKAMQGAGGAAAVPPEVVENWPVELIVFVAHCVHWGGPTWKEWKSATPPSLFHVVRTQAKHVDRRADDPRILTHLSAGTFLGFSNRLLERTLRTKSKRMGIEANLPDDWKTGFAGAVALPTKTSTPVFHVIEADE</sequence>
<feature type="region of interest" description="Disordered" evidence="1">
    <location>
        <begin position="1"/>
        <end position="43"/>
    </location>
</feature>
<dbReference type="AlphaFoldDB" id="A0A841BI19"/>
<gene>
    <name evidence="2" type="ORF">F4553_001303</name>
</gene>
<dbReference type="RefSeq" id="WP_184833454.1">
    <property type="nucleotide sequence ID" value="NZ_JACHMN010000002.1"/>
</dbReference>
<keyword evidence="3" id="KW-1185">Reference proteome</keyword>
<dbReference type="EMBL" id="JACHMN010000002">
    <property type="protein sequence ID" value="MBB5867924.1"/>
    <property type="molecule type" value="Genomic_DNA"/>
</dbReference>
<evidence type="ECO:0000256" key="1">
    <source>
        <dbReference type="SAM" id="MobiDB-lite"/>
    </source>
</evidence>
<accession>A0A841BI19</accession>
<comment type="caution">
    <text evidence="2">The sequence shown here is derived from an EMBL/GenBank/DDBJ whole genome shotgun (WGS) entry which is preliminary data.</text>
</comment>
<proteinExistence type="predicted"/>
<dbReference type="Proteomes" id="UP000587527">
    <property type="component" value="Unassembled WGS sequence"/>
</dbReference>
<evidence type="ECO:0000313" key="3">
    <source>
        <dbReference type="Proteomes" id="UP000587527"/>
    </source>
</evidence>
<organism evidence="2 3">
    <name type="scientific">Allocatelliglobosispora scoriae</name>
    <dbReference type="NCBI Taxonomy" id="643052"/>
    <lineage>
        <taxon>Bacteria</taxon>
        <taxon>Bacillati</taxon>
        <taxon>Actinomycetota</taxon>
        <taxon>Actinomycetes</taxon>
        <taxon>Micromonosporales</taxon>
        <taxon>Micromonosporaceae</taxon>
        <taxon>Allocatelliglobosispora</taxon>
    </lineage>
</organism>
<protein>
    <submittedName>
        <fullName evidence="2">Uncharacterized protein</fullName>
    </submittedName>
</protein>